<dbReference type="EMBL" id="BBSI01000012">
    <property type="protein sequence ID" value="GAM79275.1"/>
    <property type="molecule type" value="Genomic_DNA"/>
</dbReference>
<dbReference type="AlphaFoldDB" id="A0A0B8QHY6"/>
<dbReference type="Proteomes" id="UP000031847">
    <property type="component" value="Unassembled WGS sequence"/>
</dbReference>
<comment type="caution">
    <text evidence="2">The sequence shown here is derived from an EMBL/GenBank/DDBJ whole genome shotgun (WGS) entry which is preliminary data.</text>
</comment>
<proteinExistence type="predicted"/>
<evidence type="ECO:0000313" key="3">
    <source>
        <dbReference type="Proteomes" id="UP000031847"/>
    </source>
</evidence>
<reference evidence="2 3" key="1">
    <citation type="submission" date="2015-01" db="EMBL/GenBank/DDBJ databases">
        <title>Lactococcus lactis subsp.lactis JCM 5805 whole genome shotgun sequence.</title>
        <authorList>
            <person name="Fujii T."/>
            <person name="Tomita Y."/>
            <person name="Ikushima S."/>
            <person name="Fujiwara D."/>
        </authorList>
    </citation>
    <scope>NUCLEOTIDE SEQUENCE [LARGE SCALE GENOMIC DNA]</scope>
    <source>
        <strain evidence="2 3">JCM 5805</strain>
    </source>
</reference>
<name>A0A0B8QHY6_LACLL</name>
<gene>
    <name evidence="2" type="ORF">JCM5805K_0383</name>
</gene>
<keyword evidence="1" id="KW-0812">Transmembrane</keyword>
<organism evidence="2 3">
    <name type="scientific">Lactococcus lactis subsp. lactis</name>
    <name type="common">Streptococcus lactis</name>
    <dbReference type="NCBI Taxonomy" id="1360"/>
    <lineage>
        <taxon>Bacteria</taxon>
        <taxon>Bacillati</taxon>
        <taxon>Bacillota</taxon>
        <taxon>Bacilli</taxon>
        <taxon>Lactobacillales</taxon>
        <taxon>Streptococcaceae</taxon>
        <taxon>Lactococcus</taxon>
    </lineage>
</organism>
<sequence>MFEFIYCKKIFLTVIFTSVVHFVIYNVHVIITLYKEEFEMNYFQARISAETALYFRELKTIYEKEDNISYTQAQVIVKALDDISSIQDWDKVILANYNLPKIKLDEKDLRIRIQINPDIEEMIKNYKSFFPQFVGTRSVTLGVTLKYILKGAIFNFKNPNLDENISIDTLFEKYELRIQKLVAEVNLDDLHNVLLQFKREIKKC</sequence>
<feature type="transmembrane region" description="Helical" evidence="1">
    <location>
        <begin position="12"/>
        <end position="34"/>
    </location>
</feature>
<accession>A0A0B8QHY6</accession>
<evidence type="ECO:0000313" key="2">
    <source>
        <dbReference type="EMBL" id="GAM79275.1"/>
    </source>
</evidence>
<keyword evidence="1" id="KW-1133">Transmembrane helix</keyword>
<protein>
    <submittedName>
        <fullName evidence="2">Phosphoribosylformylglycinamidine (FGAM) synthase, synthetase domain</fullName>
    </submittedName>
</protein>
<evidence type="ECO:0000256" key="1">
    <source>
        <dbReference type="SAM" id="Phobius"/>
    </source>
</evidence>
<keyword evidence="1" id="KW-0472">Membrane</keyword>